<dbReference type="Gene3D" id="3.40.50.150">
    <property type="entry name" value="Vaccinia Virus protein VP39"/>
    <property type="match status" value="1"/>
</dbReference>
<evidence type="ECO:0000256" key="2">
    <source>
        <dbReference type="ARBA" id="ARBA00022679"/>
    </source>
</evidence>
<keyword evidence="3" id="KW-0949">S-adenosyl-L-methionine</keyword>
<keyword evidence="2" id="KW-0808">Transferase</keyword>
<dbReference type="InterPro" id="IPR029063">
    <property type="entry name" value="SAM-dependent_MTases_sf"/>
</dbReference>
<proteinExistence type="predicted"/>
<dbReference type="RefSeq" id="WP_277446883.1">
    <property type="nucleotide sequence ID" value="NZ_JARPQC010000007.1"/>
</dbReference>
<dbReference type="Pfam" id="PF01555">
    <property type="entry name" value="N6_N4_Mtase"/>
    <property type="match status" value="1"/>
</dbReference>
<evidence type="ECO:0000313" key="6">
    <source>
        <dbReference type="Proteomes" id="UP001176114"/>
    </source>
</evidence>
<keyword evidence="1" id="KW-0489">Methyltransferase</keyword>
<dbReference type="PRINTS" id="PR00506">
    <property type="entry name" value="D21N6MTFRASE"/>
</dbReference>
<dbReference type="AlphaFoldDB" id="A0AAW6Q579"/>
<dbReference type="InterPro" id="IPR002295">
    <property type="entry name" value="N4/N6-MTase_EcoPI_Mod-like"/>
</dbReference>
<dbReference type="InterPro" id="IPR002941">
    <property type="entry name" value="DNA_methylase_N4/N6"/>
</dbReference>
<dbReference type="Proteomes" id="UP001176114">
    <property type="component" value="Unassembled WGS sequence"/>
</dbReference>
<name>A0AAW6Q579_9BACT</name>
<evidence type="ECO:0000259" key="4">
    <source>
        <dbReference type="Pfam" id="PF01555"/>
    </source>
</evidence>
<dbReference type="GO" id="GO:0008170">
    <property type="term" value="F:N-methyltransferase activity"/>
    <property type="evidence" value="ECO:0007669"/>
    <property type="project" value="InterPro"/>
</dbReference>
<dbReference type="GO" id="GO:0003677">
    <property type="term" value="F:DNA binding"/>
    <property type="evidence" value="ECO:0007669"/>
    <property type="project" value="InterPro"/>
</dbReference>
<dbReference type="SUPFAM" id="SSF53335">
    <property type="entry name" value="S-adenosyl-L-methionine-dependent methyltransferases"/>
    <property type="match status" value="1"/>
</dbReference>
<gene>
    <name evidence="5" type="ORF">P5716_02980</name>
</gene>
<feature type="domain" description="DNA methylase N-4/N-6" evidence="4">
    <location>
        <begin position="2"/>
        <end position="316"/>
    </location>
</feature>
<protein>
    <submittedName>
        <fullName evidence="5">Site-specific DNA-methyltransferase</fullName>
    </submittedName>
</protein>
<evidence type="ECO:0000256" key="3">
    <source>
        <dbReference type="ARBA" id="ARBA00022691"/>
    </source>
</evidence>
<dbReference type="GO" id="GO:0032259">
    <property type="term" value="P:methylation"/>
    <property type="evidence" value="ECO:0007669"/>
    <property type="project" value="UniProtKB-KW"/>
</dbReference>
<dbReference type="PIRSF" id="PIRSF015855">
    <property type="entry name" value="TypeIII_Mtase_mKpnI"/>
    <property type="match status" value="1"/>
</dbReference>
<dbReference type="EMBL" id="JARPQC010000007">
    <property type="protein sequence ID" value="MDF9627933.1"/>
    <property type="molecule type" value="Genomic_DNA"/>
</dbReference>
<comment type="caution">
    <text evidence="5">The sequence shown here is derived from an EMBL/GenBank/DDBJ whole genome shotgun (WGS) entry which is preliminary data.</text>
</comment>
<sequence>MDPPYNTQSSFDDGNQVANDKENILPSKFIYRDKYSRNGWLNLLNERLNLAKKLLKEDGLIFVSIDDNQQAYLKVLMDEIFGEENFVANLVWQKKNAGSGDDSKYLKILTEYILLYSKNIGKLTINTIAKDTNTKAYKFEDEHLAKRGKYSLNQLDRASLSWSKNLDYEFEHEGKVYYPGGSKEKWLIRQSGKHAEKDWRWRWSYNKLIEGIKNDYIVFKNNKIYSKQYQFVDNSDNEIERQDKFNNLIIDSNKQGTQGTAILKSIFDGFKIFDHPKPTNLLKHIINMHPNKNARVLDFFAGSGTTGHAVWDLNRQDGGKRTFTLITNNQNNIATDVTYERLYRISNGKGTKNQEFEWAKKNKPYLQNLKVFDISYYNTQIFDSKGGLNDLVNLLLKLFKDFDIKVDLNHIDTKNTGYVELLNHLLALKPQEENE</sequence>
<reference evidence="5" key="1">
    <citation type="submission" date="2023-03" db="EMBL/GenBank/DDBJ databases">
        <title>Comparative genome analysis of Brazilian Mesomycoplasma ovipneumoniae isolated from healthy and pneumonic sheep.</title>
        <authorList>
            <person name="Gaeta N."/>
            <person name="Timenetsky J."/>
            <person name="Ganda E."/>
            <person name="Gregory L."/>
        </authorList>
    </citation>
    <scope>NUCLEOTIDE SEQUENCE</scope>
    <source>
        <strain evidence="5">USP-SP475</strain>
    </source>
</reference>
<evidence type="ECO:0000313" key="5">
    <source>
        <dbReference type="EMBL" id="MDF9627933.1"/>
    </source>
</evidence>
<organism evidence="5 6">
    <name type="scientific">Mesomycoplasma ovipneumoniae</name>
    <dbReference type="NCBI Taxonomy" id="29562"/>
    <lineage>
        <taxon>Bacteria</taxon>
        <taxon>Bacillati</taxon>
        <taxon>Mycoplasmatota</taxon>
        <taxon>Mycoplasmoidales</taxon>
        <taxon>Metamycoplasmataceae</taxon>
        <taxon>Mesomycoplasma</taxon>
    </lineage>
</organism>
<evidence type="ECO:0000256" key="1">
    <source>
        <dbReference type="ARBA" id="ARBA00022603"/>
    </source>
</evidence>
<accession>A0AAW6Q579</accession>